<dbReference type="Proteomes" id="UP001151760">
    <property type="component" value="Unassembled WGS sequence"/>
</dbReference>
<comment type="caution">
    <text evidence="2">The sequence shown here is derived from an EMBL/GenBank/DDBJ whole genome shotgun (WGS) entry which is preliminary data.</text>
</comment>
<proteinExistence type="predicted"/>
<reference evidence="2" key="2">
    <citation type="submission" date="2022-01" db="EMBL/GenBank/DDBJ databases">
        <authorList>
            <person name="Yamashiro T."/>
            <person name="Shiraishi A."/>
            <person name="Satake H."/>
            <person name="Nakayama K."/>
        </authorList>
    </citation>
    <scope>NUCLEOTIDE SEQUENCE</scope>
</reference>
<sequence>MQESRDIILALTILDGKSTKHNGVGYVGCPSSNGNGRHHFARVSNQFATLYALESSRRGEKSSPFLTFNLLHFGNLMTPRRSFLSVGIRFLGTPPFIKFPYDFRVHQERKSTDSGIHTALLQTPSDKESNKGCCSGSTIKPSKNVSPDKDIQDSKILMLQVHQEKIKDLLRNTYCFYSNLAQATSTNKLSTNRKSVSTDRPSVSTDRPFVSTDRPFVSTDRSTVSTANKPYVSAARNSTGANAGES</sequence>
<feature type="compositionally biased region" description="Polar residues" evidence="1">
    <location>
        <begin position="219"/>
        <end position="228"/>
    </location>
</feature>
<reference evidence="2" key="1">
    <citation type="journal article" date="2022" name="Int. J. Mol. Sci.">
        <title>Draft Genome of Tanacetum Coccineum: Genomic Comparison of Closely Related Tanacetum-Family Plants.</title>
        <authorList>
            <person name="Yamashiro T."/>
            <person name="Shiraishi A."/>
            <person name="Nakayama K."/>
            <person name="Satake H."/>
        </authorList>
    </citation>
    <scope>NUCLEOTIDE SEQUENCE</scope>
</reference>
<evidence type="ECO:0000313" key="3">
    <source>
        <dbReference type="Proteomes" id="UP001151760"/>
    </source>
</evidence>
<accession>A0ABQ5D524</accession>
<feature type="compositionally biased region" description="Polar residues" evidence="1">
    <location>
        <begin position="187"/>
        <end position="205"/>
    </location>
</feature>
<dbReference type="EMBL" id="BQNB010014935">
    <property type="protein sequence ID" value="GJT34118.1"/>
    <property type="molecule type" value="Genomic_DNA"/>
</dbReference>
<evidence type="ECO:0000256" key="1">
    <source>
        <dbReference type="SAM" id="MobiDB-lite"/>
    </source>
</evidence>
<organism evidence="2 3">
    <name type="scientific">Tanacetum coccineum</name>
    <dbReference type="NCBI Taxonomy" id="301880"/>
    <lineage>
        <taxon>Eukaryota</taxon>
        <taxon>Viridiplantae</taxon>
        <taxon>Streptophyta</taxon>
        <taxon>Embryophyta</taxon>
        <taxon>Tracheophyta</taxon>
        <taxon>Spermatophyta</taxon>
        <taxon>Magnoliopsida</taxon>
        <taxon>eudicotyledons</taxon>
        <taxon>Gunneridae</taxon>
        <taxon>Pentapetalae</taxon>
        <taxon>asterids</taxon>
        <taxon>campanulids</taxon>
        <taxon>Asterales</taxon>
        <taxon>Asteraceae</taxon>
        <taxon>Asteroideae</taxon>
        <taxon>Anthemideae</taxon>
        <taxon>Anthemidinae</taxon>
        <taxon>Tanacetum</taxon>
    </lineage>
</organism>
<feature type="region of interest" description="Disordered" evidence="1">
    <location>
        <begin position="187"/>
        <end position="246"/>
    </location>
</feature>
<gene>
    <name evidence="2" type="ORF">Tco_0924537</name>
</gene>
<protein>
    <submittedName>
        <fullName evidence="2">Uncharacterized protein</fullName>
    </submittedName>
</protein>
<name>A0ABQ5D524_9ASTR</name>
<keyword evidence="3" id="KW-1185">Reference proteome</keyword>
<evidence type="ECO:0000313" key="2">
    <source>
        <dbReference type="EMBL" id="GJT34118.1"/>
    </source>
</evidence>
<feature type="compositionally biased region" description="Polar residues" evidence="1">
    <location>
        <begin position="235"/>
        <end position="246"/>
    </location>
</feature>